<keyword evidence="1" id="KW-0732">Signal</keyword>
<accession>A0A9P6UXH9</accession>
<organism evidence="2 3">
    <name type="scientific">Dissophora globulifera</name>
    <dbReference type="NCBI Taxonomy" id="979702"/>
    <lineage>
        <taxon>Eukaryota</taxon>
        <taxon>Fungi</taxon>
        <taxon>Fungi incertae sedis</taxon>
        <taxon>Mucoromycota</taxon>
        <taxon>Mortierellomycotina</taxon>
        <taxon>Mortierellomycetes</taxon>
        <taxon>Mortierellales</taxon>
        <taxon>Mortierellaceae</taxon>
        <taxon>Dissophora</taxon>
    </lineage>
</organism>
<feature type="chain" id="PRO_5040394676" evidence="1">
    <location>
        <begin position="26"/>
        <end position="147"/>
    </location>
</feature>
<evidence type="ECO:0000313" key="3">
    <source>
        <dbReference type="Proteomes" id="UP000738325"/>
    </source>
</evidence>
<dbReference type="EMBL" id="JAAAIP010000175">
    <property type="protein sequence ID" value="KAG0323781.1"/>
    <property type="molecule type" value="Genomic_DNA"/>
</dbReference>
<feature type="signal peptide" evidence="1">
    <location>
        <begin position="1"/>
        <end position="25"/>
    </location>
</feature>
<evidence type="ECO:0000256" key="1">
    <source>
        <dbReference type="SAM" id="SignalP"/>
    </source>
</evidence>
<gene>
    <name evidence="2" type="ORF">BGZ99_002493</name>
</gene>
<reference evidence="2" key="1">
    <citation type="journal article" date="2020" name="Fungal Divers.">
        <title>Resolving the Mortierellaceae phylogeny through synthesis of multi-gene phylogenetics and phylogenomics.</title>
        <authorList>
            <person name="Vandepol N."/>
            <person name="Liber J."/>
            <person name="Desiro A."/>
            <person name="Na H."/>
            <person name="Kennedy M."/>
            <person name="Barry K."/>
            <person name="Grigoriev I.V."/>
            <person name="Miller A.N."/>
            <person name="O'Donnell K."/>
            <person name="Stajich J.E."/>
            <person name="Bonito G."/>
        </authorList>
    </citation>
    <scope>NUCLEOTIDE SEQUENCE</scope>
    <source>
        <strain evidence="2">REB-010B</strain>
    </source>
</reference>
<protein>
    <submittedName>
        <fullName evidence="2">Uncharacterized protein</fullName>
    </submittedName>
</protein>
<dbReference type="AlphaFoldDB" id="A0A9P6UXH9"/>
<evidence type="ECO:0000313" key="2">
    <source>
        <dbReference type="EMBL" id="KAG0323781.1"/>
    </source>
</evidence>
<sequence>MRSSAFRPFAFLALLAFSFSSSSHTGAVVSAQSTNCHSCILKAIPTITNCTTLTTAQLNTLDQVILGQNAFSSPDSYKTQDATGFNCLTALMWDIVEYKAQLWGHCLDPTSSCPWTEMMQWLEMIPMIAAVYGSPSPPAQLLKDGPA</sequence>
<dbReference type="Proteomes" id="UP000738325">
    <property type="component" value="Unassembled WGS sequence"/>
</dbReference>
<name>A0A9P6UXH9_9FUNG</name>
<dbReference type="OrthoDB" id="2338170at2759"/>
<comment type="caution">
    <text evidence="2">The sequence shown here is derived from an EMBL/GenBank/DDBJ whole genome shotgun (WGS) entry which is preliminary data.</text>
</comment>
<proteinExistence type="predicted"/>
<keyword evidence="3" id="KW-1185">Reference proteome</keyword>